<dbReference type="OrthoDB" id="10369078at2759"/>
<evidence type="ECO:0000313" key="2">
    <source>
        <dbReference type="EMBL" id="KIM33716.1"/>
    </source>
</evidence>
<dbReference type="HOGENOM" id="CLU_692913_0_0_1"/>
<gene>
    <name evidence="2" type="ORF">M408DRAFT_83914</name>
</gene>
<evidence type="ECO:0000313" key="3">
    <source>
        <dbReference type="Proteomes" id="UP000054097"/>
    </source>
</evidence>
<feature type="compositionally biased region" description="Low complexity" evidence="1">
    <location>
        <begin position="84"/>
        <end position="103"/>
    </location>
</feature>
<feature type="region of interest" description="Disordered" evidence="1">
    <location>
        <begin position="84"/>
        <end position="278"/>
    </location>
</feature>
<proteinExistence type="predicted"/>
<name>A0A0C3BQK8_SERVB</name>
<reference evidence="2 3" key="1">
    <citation type="submission" date="2014-04" db="EMBL/GenBank/DDBJ databases">
        <authorList>
            <consortium name="DOE Joint Genome Institute"/>
            <person name="Kuo A."/>
            <person name="Zuccaro A."/>
            <person name="Kohler A."/>
            <person name="Nagy L.G."/>
            <person name="Floudas D."/>
            <person name="Copeland A."/>
            <person name="Barry K.W."/>
            <person name="Cichocki N."/>
            <person name="Veneault-Fourrey C."/>
            <person name="LaButti K."/>
            <person name="Lindquist E.A."/>
            <person name="Lipzen A."/>
            <person name="Lundell T."/>
            <person name="Morin E."/>
            <person name="Murat C."/>
            <person name="Sun H."/>
            <person name="Tunlid A."/>
            <person name="Henrissat B."/>
            <person name="Grigoriev I.V."/>
            <person name="Hibbett D.S."/>
            <person name="Martin F."/>
            <person name="Nordberg H.P."/>
            <person name="Cantor M.N."/>
            <person name="Hua S.X."/>
        </authorList>
    </citation>
    <scope>NUCLEOTIDE SEQUENCE [LARGE SCALE GENOMIC DNA]</scope>
    <source>
        <strain evidence="2 3">MAFF 305830</strain>
    </source>
</reference>
<dbReference type="AlphaFoldDB" id="A0A0C3BQK8"/>
<feature type="compositionally biased region" description="Gly residues" evidence="1">
    <location>
        <begin position="169"/>
        <end position="179"/>
    </location>
</feature>
<protein>
    <submittedName>
        <fullName evidence="2">Uncharacterized protein</fullName>
    </submittedName>
</protein>
<organism evidence="2 3">
    <name type="scientific">Serendipita vermifera MAFF 305830</name>
    <dbReference type="NCBI Taxonomy" id="933852"/>
    <lineage>
        <taxon>Eukaryota</taxon>
        <taxon>Fungi</taxon>
        <taxon>Dikarya</taxon>
        <taxon>Basidiomycota</taxon>
        <taxon>Agaricomycotina</taxon>
        <taxon>Agaricomycetes</taxon>
        <taxon>Sebacinales</taxon>
        <taxon>Serendipitaceae</taxon>
        <taxon>Serendipita</taxon>
    </lineage>
</organism>
<accession>A0A0C3BQK8</accession>
<feature type="compositionally biased region" description="Low complexity" evidence="1">
    <location>
        <begin position="149"/>
        <end position="168"/>
    </location>
</feature>
<feature type="compositionally biased region" description="Pro residues" evidence="1">
    <location>
        <begin position="112"/>
        <end position="121"/>
    </location>
</feature>
<dbReference type="Proteomes" id="UP000054097">
    <property type="component" value="Unassembled WGS sequence"/>
</dbReference>
<evidence type="ECO:0000256" key="1">
    <source>
        <dbReference type="SAM" id="MobiDB-lite"/>
    </source>
</evidence>
<keyword evidence="3" id="KW-1185">Reference proteome</keyword>
<reference evidence="3" key="2">
    <citation type="submission" date="2015-01" db="EMBL/GenBank/DDBJ databases">
        <title>Evolutionary Origins and Diversification of the Mycorrhizal Mutualists.</title>
        <authorList>
            <consortium name="DOE Joint Genome Institute"/>
            <consortium name="Mycorrhizal Genomics Consortium"/>
            <person name="Kohler A."/>
            <person name="Kuo A."/>
            <person name="Nagy L.G."/>
            <person name="Floudas D."/>
            <person name="Copeland A."/>
            <person name="Barry K.W."/>
            <person name="Cichocki N."/>
            <person name="Veneault-Fourrey C."/>
            <person name="LaButti K."/>
            <person name="Lindquist E.A."/>
            <person name="Lipzen A."/>
            <person name="Lundell T."/>
            <person name="Morin E."/>
            <person name="Murat C."/>
            <person name="Riley R."/>
            <person name="Ohm R."/>
            <person name="Sun H."/>
            <person name="Tunlid A."/>
            <person name="Henrissat B."/>
            <person name="Grigoriev I.V."/>
            <person name="Hibbett D.S."/>
            <person name="Martin F."/>
        </authorList>
    </citation>
    <scope>NUCLEOTIDE SEQUENCE [LARGE SCALE GENOMIC DNA]</scope>
    <source>
        <strain evidence="3">MAFF 305830</strain>
    </source>
</reference>
<dbReference type="EMBL" id="KN824277">
    <property type="protein sequence ID" value="KIM33716.1"/>
    <property type="molecule type" value="Genomic_DNA"/>
</dbReference>
<feature type="compositionally biased region" description="Low complexity" evidence="1">
    <location>
        <begin position="212"/>
        <end position="223"/>
    </location>
</feature>
<sequence length="398" mass="42848">MKTLCCKDVTPYRDRPNMPHEPKFVAFLEAYPSLSGPTGSSKPDSSVSKNDKYHFIIQIIQEHHAGQQGPSKRFFGCRDVEKSAPQATAAQSPASHHQAQSTSVVAANNEQPGPPRIPPYRPRIATSVQPEPIQSKPRGQWGSGWNQRGGITSSSNSWGSGSGNNTYNGGSGGGGGGGSTFRRTSSNGPPTWVSPDVADSKDNWRNPTRRLSNASSSPVSPRSPGGGRGPSNSAFGFSRSPTDTRRGGGFGSSRGPGSVTSRSERDSSSAWESTSNATTADTMWTNRFRMLEGESTIDDGEISDTSDLADGERLRRMVGSVVTQDDDDDFMSVATGSVVGTSGRWQRNGPIDFVELSEADVKRTGLIRNPHDKMYRCIPHSMAWKLYVYVPLEEGETV</sequence>